<feature type="coiled-coil region" evidence="5">
    <location>
        <begin position="169"/>
        <end position="196"/>
    </location>
</feature>
<dbReference type="PRINTS" id="PR00690">
    <property type="entry name" value="ADHESNFAMILY"/>
</dbReference>
<keyword evidence="3 6" id="KW-0732">Signal</keyword>
<dbReference type="PANTHER" id="PTHR42953">
    <property type="entry name" value="HIGH-AFFINITY ZINC UPTAKE SYSTEM PROTEIN ZNUA-RELATED"/>
    <property type="match status" value="1"/>
</dbReference>
<dbReference type="Proteomes" id="UP000198604">
    <property type="component" value="Unassembled WGS sequence"/>
</dbReference>
<evidence type="ECO:0000313" key="8">
    <source>
        <dbReference type="Proteomes" id="UP000198604"/>
    </source>
</evidence>
<dbReference type="PRINTS" id="PR00691">
    <property type="entry name" value="ADHESINB"/>
</dbReference>
<dbReference type="PANTHER" id="PTHR42953:SF3">
    <property type="entry name" value="HIGH-AFFINITY ZINC UPTAKE SYSTEM PROTEIN ZNUA"/>
    <property type="match status" value="1"/>
</dbReference>
<accession>A0A0E4H3I9</accession>
<evidence type="ECO:0000313" key="7">
    <source>
        <dbReference type="EMBL" id="CQR24120.1"/>
    </source>
</evidence>
<evidence type="ECO:0000256" key="1">
    <source>
        <dbReference type="ARBA" id="ARBA00011028"/>
    </source>
</evidence>
<dbReference type="STRING" id="1608583.BN1356_00483"/>
<evidence type="ECO:0000256" key="3">
    <source>
        <dbReference type="ARBA" id="ARBA00022729"/>
    </source>
</evidence>
<keyword evidence="7" id="KW-0449">Lipoprotein</keyword>
<evidence type="ECO:0000256" key="2">
    <source>
        <dbReference type="ARBA" id="ARBA00022448"/>
    </source>
</evidence>
<comment type="similarity">
    <text evidence="1 4">Belongs to the bacterial solute-binding protein 9 family.</text>
</comment>
<dbReference type="InterPro" id="IPR050492">
    <property type="entry name" value="Bact_metal-bind_prot9"/>
</dbReference>
<dbReference type="GO" id="GO:0030001">
    <property type="term" value="P:metal ion transport"/>
    <property type="evidence" value="ECO:0007669"/>
    <property type="project" value="InterPro"/>
</dbReference>
<protein>
    <submittedName>
        <fullName evidence="7">Adhesion lipoprotein</fullName>
    </submittedName>
</protein>
<dbReference type="InterPro" id="IPR006128">
    <property type="entry name" value="Lipoprotein_PsaA-like"/>
</dbReference>
<keyword evidence="2 4" id="KW-0813">Transport</keyword>
<keyword evidence="5" id="KW-0175">Coiled coil</keyword>
<reference evidence="8" key="1">
    <citation type="submission" date="2015-03" db="EMBL/GenBank/DDBJ databases">
        <authorList>
            <person name="Urmite Genomes"/>
        </authorList>
    </citation>
    <scope>NUCLEOTIDE SEQUENCE [LARGE SCALE GENOMIC DNA]</scope>
    <source>
        <strain evidence="8">FF10</strain>
    </source>
</reference>
<dbReference type="GO" id="GO:0007155">
    <property type="term" value="P:cell adhesion"/>
    <property type="evidence" value="ECO:0007669"/>
    <property type="project" value="InterPro"/>
</dbReference>
<keyword evidence="8" id="KW-1185">Reference proteome</keyword>
<dbReference type="Gene3D" id="3.40.50.1980">
    <property type="entry name" value="Nitrogenase molybdenum iron protein domain"/>
    <property type="match status" value="2"/>
</dbReference>
<dbReference type="EMBL" id="CTEN01000001">
    <property type="protein sequence ID" value="CQR24120.1"/>
    <property type="molecule type" value="Genomic_DNA"/>
</dbReference>
<sequence precursor="true">MKKWMFSLLVLLASLSLVACGNQASSGQTGKGMKIVTSFYPVYALTKEVSGDLNDIRMIQSGQGIHGFEPSVADIQAIYDADVFFYHSHILESWGGAIDPNEAKSDVILIETAKDLDLQRVEGLEDVEVGPGVDPATLYDPHSWLDPVLVADQAETIARELGQLDPDNKDYYQKNADALKKEFLELNDKYQKIFKQTSQKTFVTQHTAFAYTAKRFGLQQLGVLGVAEEEPSPRQLAEIEEFIKDYKVKTIFVEKGVSDKMAQTLKQATGVKLTLLDPLEGDPKSQKSYIQLLEENLAILANELK</sequence>
<dbReference type="PROSITE" id="PS51257">
    <property type="entry name" value="PROKAR_LIPOPROTEIN"/>
    <property type="match status" value="1"/>
</dbReference>
<gene>
    <name evidence="7" type="primary">lmb</name>
    <name evidence="7" type="ORF">BN1356_00483</name>
</gene>
<evidence type="ECO:0000256" key="6">
    <source>
        <dbReference type="SAM" id="SignalP"/>
    </source>
</evidence>
<dbReference type="AlphaFoldDB" id="A0A0E4H3I9"/>
<proteinExistence type="inferred from homology"/>
<dbReference type="GO" id="GO:0046872">
    <property type="term" value="F:metal ion binding"/>
    <property type="evidence" value="ECO:0007669"/>
    <property type="project" value="InterPro"/>
</dbReference>
<evidence type="ECO:0000256" key="4">
    <source>
        <dbReference type="RuleBase" id="RU003512"/>
    </source>
</evidence>
<evidence type="ECO:0000256" key="5">
    <source>
        <dbReference type="SAM" id="Coils"/>
    </source>
</evidence>
<name>A0A0E4H3I9_9STRE</name>
<dbReference type="InterPro" id="IPR006129">
    <property type="entry name" value="AdhesinB"/>
</dbReference>
<organism evidence="7 8">
    <name type="scientific">Streptococcus varani</name>
    <dbReference type="NCBI Taxonomy" id="1608583"/>
    <lineage>
        <taxon>Bacteria</taxon>
        <taxon>Bacillati</taxon>
        <taxon>Bacillota</taxon>
        <taxon>Bacilli</taxon>
        <taxon>Lactobacillales</taxon>
        <taxon>Streptococcaceae</taxon>
        <taxon>Streptococcus</taxon>
    </lineage>
</organism>
<feature type="chain" id="PRO_5039265117" evidence="6">
    <location>
        <begin position="20"/>
        <end position="305"/>
    </location>
</feature>
<dbReference type="Pfam" id="PF01297">
    <property type="entry name" value="ZnuA"/>
    <property type="match status" value="1"/>
</dbReference>
<dbReference type="SUPFAM" id="SSF53807">
    <property type="entry name" value="Helical backbone' metal receptor"/>
    <property type="match status" value="1"/>
</dbReference>
<dbReference type="InterPro" id="IPR006127">
    <property type="entry name" value="ZnuA-like"/>
</dbReference>
<feature type="signal peptide" evidence="6">
    <location>
        <begin position="1"/>
        <end position="19"/>
    </location>
</feature>